<dbReference type="Proteomes" id="UP000237819">
    <property type="component" value="Unassembled WGS sequence"/>
</dbReference>
<comment type="cofactor">
    <cofactor evidence="2">
        <name>Mg(2+)</name>
        <dbReference type="ChEBI" id="CHEBI:18420"/>
    </cofactor>
</comment>
<dbReference type="GO" id="GO:0010945">
    <property type="term" value="F:coenzyme A diphosphatase activity"/>
    <property type="evidence" value="ECO:0007669"/>
    <property type="project" value="InterPro"/>
</dbReference>
<dbReference type="InterPro" id="IPR020084">
    <property type="entry name" value="NUDIX_hydrolase_CS"/>
</dbReference>
<dbReference type="SUPFAM" id="SSF55811">
    <property type="entry name" value="Nudix"/>
    <property type="match status" value="1"/>
</dbReference>
<feature type="domain" description="Nudix hydrolase" evidence="7">
    <location>
        <begin position="48"/>
        <end position="185"/>
    </location>
</feature>
<dbReference type="PANTHER" id="PTHR12992:SF11">
    <property type="entry name" value="MITOCHONDRIAL COENZYME A DIPHOSPHATASE NUDT8"/>
    <property type="match status" value="1"/>
</dbReference>
<sequence length="223" mass="24909">MKSFASDRDDLWQWTSQLGERIGVTPPSEPLHGPYSPQLVYSRHNGPPRHDARLASVLIHLFPHDDVWSIPLVRRADVGDVHSGQIALPGGMIEPAETALDAARREFEEETGVPIDAGQIAGELSPVYIYVSNFWVRCFVSVGDVVTNWSPCDREVAELIFLPIADLWNERMRSTIEVNRRGLEFEGPAIDLPGGRLWGATYHILMNFVLALQAGRDRQRCAG</sequence>
<dbReference type="Gene3D" id="3.90.79.10">
    <property type="entry name" value="Nucleoside Triphosphate Pyrophosphohydrolase"/>
    <property type="match status" value="1"/>
</dbReference>
<evidence type="ECO:0000256" key="3">
    <source>
        <dbReference type="ARBA" id="ARBA00022723"/>
    </source>
</evidence>
<keyword evidence="5" id="KW-0460">Magnesium</keyword>
<dbReference type="OrthoDB" id="9802805at2"/>
<evidence type="ECO:0000256" key="4">
    <source>
        <dbReference type="ARBA" id="ARBA00022801"/>
    </source>
</evidence>
<evidence type="ECO:0000313" key="9">
    <source>
        <dbReference type="Proteomes" id="UP000237819"/>
    </source>
</evidence>
<organism evidence="8 9">
    <name type="scientific">Blastopirellula marina</name>
    <dbReference type="NCBI Taxonomy" id="124"/>
    <lineage>
        <taxon>Bacteria</taxon>
        <taxon>Pseudomonadati</taxon>
        <taxon>Planctomycetota</taxon>
        <taxon>Planctomycetia</taxon>
        <taxon>Pirellulales</taxon>
        <taxon>Pirellulaceae</taxon>
        <taxon>Blastopirellula</taxon>
    </lineage>
</organism>
<dbReference type="GO" id="GO:0046872">
    <property type="term" value="F:metal ion binding"/>
    <property type="evidence" value="ECO:0007669"/>
    <property type="project" value="UniProtKB-KW"/>
</dbReference>
<dbReference type="InterPro" id="IPR000086">
    <property type="entry name" value="NUDIX_hydrolase_dom"/>
</dbReference>
<evidence type="ECO:0000256" key="5">
    <source>
        <dbReference type="ARBA" id="ARBA00022842"/>
    </source>
</evidence>
<name>A0A2S8GMY4_9BACT</name>
<comment type="caution">
    <text evidence="8">The sequence shown here is derived from an EMBL/GenBank/DDBJ whole genome shotgun (WGS) entry which is preliminary data.</text>
</comment>
<reference evidence="8 9" key="1">
    <citation type="submission" date="2018-02" db="EMBL/GenBank/DDBJ databases">
        <title>Comparative genomes isolates from brazilian mangrove.</title>
        <authorList>
            <person name="Araujo J.E."/>
            <person name="Taketani R.G."/>
            <person name="Silva M.C.P."/>
            <person name="Loureco M.V."/>
            <person name="Andreote F.D."/>
        </authorList>
    </citation>
    <scope>NUCLEOTIDE SEQUENCE [LARGE SCALE GENOMIC DNA]</scope>
    <source>
        <strain evidence="8 9">Nap-Phe MGV</strain>
    </source>
</reference>
<protein>
    <recommendedName>
        <fullName evidence="7">Nudix hydrolase domain-containing protein</fullName>
    </recommendedName>
</protein>
<evidence type="ECO:0000256" key="1">
    <source>
        <dbReference type="ARBA" id="ARBA00001936"/>
    </source>
</evidence>
<dbReference type="InterPro" id="IPR015797">
    <property type="entry name" value="NUDIX_hydrolase-like_dom_sf"/>
</dbReference>
<evidence type="ECO:0000256" key="2">
    <source>
        <dbReference type="ARBA" id="ARBA00001946"/>
    </source>
</evidence>
<dbReference type="InterPro" id="IPR045121">
    <property type="entry name" value="CoAse"/>
</dbReference>
<dbReference type="EMBL" id="PUHZ01000013">
    <property type="protein sequence ID" value="PQO45787.1"/>
    <property type="molecule type" value="Genomic_DNA"/>
</dbReference>
<keyword evidence="4" id="KW-0378">Hydrolase</keyword>
<dbReference type="PROSITE" id="PS51462">
    <property type="entry name" value="NUDIX"/>
    <property type="match status" value="1"/>
</dbReference>
<comment type="cofactor">
    <cofactor evidence="1">
        <name>Mn(2+)</name>
        <dbReference type="ChEBI" id="CHEBI:29035"/>
    </cofactor>
</comment>
<accession>A0A2S8GMY4</accession>
<dbReference type="CDD" id="cd03426">
    <property type="entry name" value="NUDIX_CoAse_Nudt7"/>
    <property type="match status" value="1"/>
</dbReference>
<dbReference type="PANTHER" id="PTHR12992">
    <property type="entry name" value="NUDIX HYDROLASE"/>
    <property type="match status" value="1"/>
</dbReference>
<dbReference type="Pfam" id="PF00293">
    <property type="entry name" value="NUDIX"/>
    <property type="match status" value="1"/>
</dbReference>
<dbReference type="PROSITE" id="PS00893">
    <property type="entry name" value="NUDIX_BOX"/>
    <property type="match status" value="1"/>
</dbReference>
<dbReference type="RefSeq" id="WP_105335811.1">
    <property type="nucleotide sequence ID" value="NZ_PUHZ01000013.1"/>
</dbReference>
<keyword evidence="3" id="KW-0479">Metal-binding</keyword>
<evidence type="ECO:0000259" key="7">
    <source>
        <dbReference type="PROSITE" id="PS51462"/>
    </source>
</evidence>
<gene>
    <name evidence="8" type="ORF">C5Y93_12750</name>
</gene>
<keyword evidence="6" id="KW-0464">Manganese</keyword>
<evidence type="ECO:0000313" key="8">
    <source>
        <dbReference type="EMBL" id="PQO45787.1"/>
    </source>
</evidence>
<evidence type="ECO:0000256" key="6">
    <source>
        <dbReference type="ARBA" id="ARBA00023211"/>
    </source>
</evidence>
<proteinExistence type="predicted"/>
<dbReference type="AlphaFoldDB" id="A0A2S8GMY4"/>